<dbReference type="InterPro" id="IPR005754">
    <property type="entry name" value="Sortase"/>
</dbReference>
<dbReference type="NCBIfam" id="TIGR01076">
    <property type="entry name" value="sortase_fam"/>
    <property type="match status" value="1"/>
</dbReference>
<accession>A0ABT8NGK2</accession>
<name>A0ABT8NGK2_9BACL</name>
<dbReference type="Gene3D" id="2.40.260.10">
    <property type="entry name" value="Sortase"/>
    <property type="match status" value="1"/>
</dbReference>
<evidence type="ECO:0000256" key="1">
    <source>
        <dbReference type="ARBA" id="ARBA00022801"/>
    </source>
</evidence>
<dbReference type="RefSeq" id="WP_301857343.1">
    <property type="nucleotide sequence ID" value="NZ_JAUJWU010000005.1"/>
</dbReference>
<dbReference type="InterPro" id="IPR042001">
    <property type="entry name" value="Sortase_F"/>
</dbReference>
<comment type="caution">
    <text evidence="2">The sequence shown here is derived from an EMBL/GenBank/DDBJ whole genome shotgun (WGS) entry which is preliminary data.</text>
</comment>
<reference evidence="2 3" key="1">
    <citation type="submission" date="2023-07" db="EMBL/GenBank/DDBJ databases">
        <title>Novel species in genus Planococcus.</title>
        <authorList>
            <person name="Ning S."/>
        </authorList>
    </citation>
    <scope>NUCLEOTIDE SEQUENCE [LARGE SCALE GENOMIC DNA]</scope>
    <source>
        <strain evidence="2 3">N017</strain>
    </source>
</reference>
<dbReference type="Pfam" id="PF04203">
    <property type="entry name" value="Sortase"/>
    <property type="match status" value="1"/>
</dbReference>
<keyword evidence="3" id="KW-1185">Reference proteome</keyword>
<organism evidence="2 3">
    <name type="scientific">Planococcus shenhongbingii</name>
    <dbReference type="NCBI Taxonomy" id="3058398"/>
    <lineage>
        <taxon>Bacteria</taxon>
        <taxon>Bacillati</taxon>
        <taxon>Bacillota</taxon>
        <taxon>Bacilli</taxon>
        <taxon>Bacillales</taxon>
        <taxon>Caryophanaceae</taxon>
        <taxon>Planococcus</taxon>
    </lineage>
</organism>
<sequence>MTSFAKKFILLYFLFLFTTINGNPVQPLETLANGSNDNQQEFMNSSLSDRIWERQMRREKFEDKNIPVPKPPVKMDPVIQPKSPGVVPIAIEIPAIDVKADVVHVGKAKDGSMAVPEDIETVGWYNHGAKPGDSGNAVMAGHVDGLSGPAIFYNLNKLEKGDQIHVADADGNQLTFVVTKKKIYMPDEAPLMKIFGDHKKAKLNLITCTGSFNRKIGHYEERLVVYTELVEQKDKQ</sequence>
<dbReference type="EMBL" id="JAUJWU010000005">
    <property type="protein sequence ID" value="MDN7247014.1"/>
    <property type="molecule type" value="Genomic_DNA"/>
</dbReference>
<dbReference type="CDD" id="cd05829">
    <property type="entry name" value="Sortase_F"/>
    <property type="match status" value="1"/>
</dbReference>
<evidence type="ECO:0000313" key="2">
    <source>
        <dbReference type="EMBL" id="MDN7247014.1"/>
    </source>
</evidence>
<proteinExistence type="predicted"/>
<gene>
    <name evidence="2" type="ORF">QWY13_16150</name>
</gene>
<dbReference type="SUPFAM" id="SSF63817">
    <property type="entry name" value="Sortase"/>
    <property type="match status" value="1"/>
</dbReference>
<evidence type="ECO:0000313" key="3">
    <source>
        <dbReference type="Proteomes" id="UP001172142"/>
    </source>
</evidence>
<dbReference type="InterPro" id="IPR023365">
    <property type="entry name" value="Sortase_dom-sf"/>
</dbReference>
<keyword evidence="1" id="KW-0378">Hydrolase</keyword>
<dbReference type="Proteomes" id="UP001172142">
    <property type="component" value="Unassembled WGS sequence"/>
</dbReference>
<protein>
    <submittedName>
        <fullName evidence="2">Class F sortase</fullName>
    </submittedName>
</protein>